<dbReference type="EMBL" id="JAKUDN010000001">
    <property type="protein sequence ID" value="MCP8351923.1"/>
    <property type="molecule type" value="Genomic_DNA"/>
</dbReference>
<dbReference type="Gene3D" id="1.10.1040.50">
    <property type="match status" value="1"/>
</dbReference>
<protein>
    <submittedName>
        <fullName evidence="13">3-hydroxyacyl-CoA dehydrogenase NAD-binding domain-containing protein</fullName>
    </submittedName>
</protein>
<comment type="catalytic activity">
    <reaction evidence="10">
        <text>a (3S)-3-hydroxyacyl-CoA + NAD(+) = a 3-oxoacyl-CoA + NADH + H(+)</text>
        <dbReference type="Rhea" id="RHEA:22432"/>
        <dbReference type="ChEBI" id="CHEBI:15378"/>
        <dbReference type="ChEBI" id="CHEBI:57318"/>
        <dbReference type="ChEBI" id="CHEBI:57540"/>
        <dbReference type="ChEBI" id="CHEBI:57945"/>
        <dbReference type="ChEBI" id="CHEBI:90726"/>
        <dbReference type="EC" id="1.1.1.35"/>
    </reaction>
</comment>
<dbReference type="Pfam" id="PF02737">
    <property type="entry name" value="3HCDH_N"/>
    <property type="match status" value="1"/>
</dbReference>
<feature type="domain" description="3-hydroxyacyl-CoA dehydrogenase C-terminal" evidence="11">
    <location>
        <begin position="474"/>
        <end position="570"/>
    </location>
</feature>
<keyword evidence="7" id="KW-0443">Lipid metabolism</keyword>
<keyword evidence="9" id="KW-0511">Multifunctional enzyme</keyword>
<comment type="pathway">
    <text evidence="1">Lipid metabolism; fatty acid beta-oxidation.</text>
</comment>
<evidence type="ECO:0000256" key="4">
    <source>
        <dbReference type="ARBA" id="ARBA00022963"/>
    </source>
</evidence>
<evidence type="ECO:0000256" key="5">
    <source>
        <dbReference type="ARBA" id="ARBA00023002"/>
    </source>
</evidence>
<evidence type="ECO:0000259" key="12">
    <source>
        <dbReference type="Pfam" id="PF02737"/>
    </source>
</evidence>
<dbReference type="InterPro" id="IPR006108">
    <property type="entry name" value="3HC_DH_C"/>
</dbReference>
<evidence type="ECO:0000256" key="7">
    <source>
        <dbReference type="ARBA" id="ARBA00023098"/>
    </source>
</evidence>
<dbReference type="InterPro" id="IPR050136">
    <property type="entry name" value="FA_oxidation_alpha_subunit"/>
</dbReference>
<keyword evidence="3" id="KW-0276">Fatty acid metabolism</keyword>
<evidence type="ECO:0000256" key="9">
    <source>
        <dbReference type="ARBA" id="ARBA00023268"/>
    </source>
</evidence>
<dbReference type="Gene3D" id="3.90.226.10">
    <property type="entry name" value="2-enoyl-CoA Hydratase, Chain A, domain 1"/>
    <property type="match status" value="1"/>
</dbReference>
<proteinExistence type="inferred from homology"/>
<dbReference type="InterPro" id="IPR008927">
    <property type="entry name" value="6-PGluconate_DH-like_C_sf"/>
</dbReference>
<dbReference type="SUPFAM" id="SSF48179">
    <property type="entry name" value="6-phosphogluconate dehydrogenase C-terminal domain-like"/>
    <property type="match status" value="1"/>
</dbReference>
<keyword evidence="6" id="KW-0520">NAD</keyword>
<dbReference type="Pfam" id="PF00378">
    <property type="entry name" value="ECH_1"/>
    <property type="match status" value="1"/>
</dbReference>
<evidence type="ECO:0000256" key="6">
    <source>
        <dbReference type="ARBA" id="ARBA00023027"/>
    </source>
</evidence>
<reference evidence="13 14" key="1">
    <citation type="journal article" date="2022" name="Nat. Microbiol.">
        <title>The microbiome of a bacterivorous marine choanoflagellate contains a resource-demanding obligate bacterial associate.</title>
        <authorList>
            <person name="Needham D.M."/>
            <person name="Poirier C."/>
            <person name="Bachy C."/>
            <person name="George E.E."/>
            <person name="Wilken S."/>
            <person name="Yung C.C.M."/>
            <person name="Limardo A.J."/>
            <person name="Morando M."/>
            <person name="Sudek L."/>
            <person name="Malmstrom R.R."/>
            <person name="Keeling P.J."/>
            <person name="Santoro A.E."/>
            <person name="Worden A.Z."/>
        </authorList>
    </citation>
    <scope>NUCLEOTIDE SEQUENCE [LARGE SCALE GENOMIC DNA]</scope>
    <source>
        <strain evidence="13 14">Comchoano-2</strain>
    </source>
</reference>
<dbReference type="RefSeq" id="WP_258569031.1">
    <property type="nucleotide sequence ID" value="NZ_JAKUDN010000001.1"/>
</dbReference>
<evidence type="ECO:0000259" key="11">
    <source>
        <dbReference type="Pfam" id="PF00725"/>
    </source>
</evidence>
<feature type="domain" description="3-hydroxyacyl-CoA dehydrogenase NAD binding" evidence="12">
    <location>
        <begin position="304"/>
        <end position="472"/>
    </location>
</feature>
<dbReference type="InterPro" id="IPR029045">
    <property type="entry name" value="ClpP/crotonase-like_dom_sf"/>
</dbReference>
<dbReference type="Pfam" id="PF00725">
    <property type="entry name" value="3HCDH"/>
    <property type="match status" value="1"/>
</dbReference>
<dbReference type="InterPro" id="IPR036291">
    <property type="entry name" value="NAD(P)-bd_dom_sf"/>
</dbReference>
<evidence type="ECO:0000256" key="8">
    <source>
        <dbReference type="ARBA" id="ARBA00023239"/>
    </source>
</evidence>
<dbReference type="CDD" id="cd06558">
    <property type="entry name" value="crotonase-like"/>
    <property type="match status" value="1"/>
</dbReference>
<dbReference type="Proteomes" id="UP001320768">
    <property type="component" value="Unassembled WGS sequence"/>
</dbReference>
<dbReference type="SUPFAM" id="SSF51735">
    <property type="entry name" value="NAD(P)-binding Rossmann-fold domains"/>
    <property type="match status" value="1"/>
</dbReference>
<dbReference type="InterPro" id="IPR006176">
    <property type="entry name" value="3-OHacyl-CoA_DH_NAD-bd"/>
</dbReference>
<dbReference type="Gene3D" id="3.40.50.720">
    <property type="entry name" value="NAD(P)-binding Rossmann-like Domain"/>
    <property type="match status" value="1"/>
</dbReference>
<sequence length="645" mass="71751">MKHFTHSTTDQIMHIEFDMHDKSVNLLNNSTLLELKQLIKTANSDKNVYGVIISSKKEHFCLGADVPFILRMIKNHPKPQDLYEKVWEMQSLLSNFKKPTVCIVHGQCLGGGLELALACHYRIGISGTKLRLGLPEVRLGIMPGLGGTQRLPRLIGLEPALNMLLKGTTVREDIAAKQGLIDELATTKNQALHTAKALLQKKTLPNDKAVSLYKPEHVMTLSAAFALTKKQSQGCYTNVENLLQAIYEGHLVDLDNGLKTETEYFVKTLLEPTTQNMIKTLYIDRQHLRKQAKKSLSTTPITTLGVIGGGFMGAGIAAHALQQGLNVVIIEQNNKALQLAKTRLDELQQKYPPGKIGKLTISTDMHPLKTCQVVIEAVYEDMALKQNILQQAEHYLDQKAILASNTSTIPITHLASVLKDPTRFVGIHFFSPVAKMQLIEIIQGQKTQLKTLDIARGLTAALNKVPITVKDTRGFYTSQIVMGYIFEAITLITEGANPIEIEHAARQIGMPTPPLALLDEIGIDIAWHIIQENHKDPESPPLANAAIELINELYSHTRLGRKTQQGFYSYQPEKHLWPEILHKYPAKEHLFEDLKKRLLNIQVTMAHTIHQQGLIKKEDANVGAILGLGFCPWSGGPMFVSPETS</sequence>
<keyword evidence="4" id="KW-0442">Lipid degradation</keyword>
<dbReference type="SUPFAM" id="SSF52096">
    <property type="entry name" value="ClpP/crotonase"/>
    <property type="match status" value="1"/>
</dbReference>
<accession>A0ABT1L424</accession>
<comment type="caution">
    <text evidence="13">The sequence shown here is derived from an EMBL/GenBank/DDBJ whole genome shotgun (WGS) entry which is preliminary data.</text>
</comment>
<evidence type="ECO:0000256" key="2">
    <source>
        <dbReference type="ARBA" id="ARBA00007005"/>
    </source>
</evidence>
<keyword evidence="5" id="KW-0560">Oxidoreductase</keyword>
<evidence type="ECO:0000313" key="13">
    <source>
        <dbReference type="EMBL" id="MCP8351923.1"/>
    </source>
</evidence>
<evidence type="ECO:0000256" key="10">
    <source>
        <dbReference type="ARBA" id="ARBA00049556"/>
    </source>
</evidence>
<name>A0ABT1L424_9GAMM</name>
<keyword evidence="14" id="KW-1185">Reference proteome</keyword>
<dbReference type="InterPro" id="IPR001753">
    <property type="entry name" value="Enoyl-CoA_hydra/iso"/>
</dbReference>
<comment type="similarity">
    <text evidence="2">In the central section; belongs to the 3-hydroxyacyl-CoA dehydrogenase family.</text>
</comment>
<organism evidence="13 14">
    <name type="scientific">Candidatus Synchoanobacter obligatus</name>
    <dbReference type="NCBI Taxonomy" id="2919597"/>
    <lineage>
        <taxon>Bacteria</taxon>
        <taxon>Pseudomonadati</taxon>
        <taxon>Pseudomonadota</taxon>
        <taxon>Gammaproteobacteria</taxon>
        <taxon>Candidatus Comchoanobacterales</taxon>
        <taxon>Candidatus Comchoanobacteraceae</taxon>
        <taxon>Candidatus Synchoanobacter</taxon>
    </lineage>
</organism>
<dbReference type="PANTHER" id="PTHR43612:SF3">
    <property type="entry name" value="TRIFUNCTIONAL ENZYME SUBUNIT ALPHA, MITOCHONDRIAL"/>
    <property type="match status" value="1"/>
</dbReference>
<evidence type="ECO:0000256" key="3">
    <source>
        <dbReference type="ARBA" id="ARBA00022832"/>
    </source>
</evidence>
<evidence type="ECO:0000256" key="1">
    <source>
        <dbReference type="ARBA" id="ARBA00005005"/>
    </source>
</evidence>
<gene>
    <name evidence="13" type="ORF">MKS91_01260</name>
</gene>
<keyword evidence="8" id="KW-0456">Lyase</keyword>
<evidence type="ECO:0000313" key="14">
    <source>
        <dbReference type="Proteomes" id="UP001320768"/>
    </source>
</evidence>
<dbReference type="PANTHER" id="PTHR43612">
    <property type="entry name" value="TRIFUNCTIONAL ENZYME SUBUNIT ALPHA"/>
    <property type="match status" value="1"/>
</dbReference>